<dbReference type="InterPro" id="IPR046348">
    <property type="entry name" value="SIS_dom_sf"/>
</dbReference>
<evidence type="ECO:0000313" key="9">
    <source>
        <dbReference type="EMBL" id="KPW47570.1"/>
    </source>
</evidence>
<sequence length="298" mass="32476">MVNQPRQGLCMDRVRNLLEQIQGRLDELNKAERKVAEVILLNPQMATRLSIAALAQAAKVSEPTVNRFCRSFSVSGYPELKLQLAQSLASGAAYVSRAVEADDNPEAYTQKIFGSAIASLDSACQQLDPALVSKSVDMLIQARQIHFFGLGASAPVALDAQHKFFRFNLAVTAHADVLMQRMIASVAHTGELFVIISYTGRTRELVEVARIARANGASVLGLTAAGSPLAQASTVSLNIPLPEDTDIYMPMTSRIIQLTVLDVLATGMTLRRGVDFQPHLRKIKESLNDSRYPIEDQG</sequence>
<proteinExistence type="predicted"/>
<dbReference type="Proteomes" id="UP000050425">
    <property type="component" value="Unassembled WGS sequence"/>
</dbReference>
<comment type="function">
    <text evidence="5">Involved in regulation of glucose metabolism. Transcriptional repressor of the gap-1 gene and of the edd-glk-gltR-2 and zwf-pgl-eda operons. Acts by binding directly to an inverted pseudopalindromic sequence in the promoter region.</text>
</comment>
<evidence type="ECO:0000256" key="4">
    <source>
        <dbReference type="ARBA" id="ARBA00023163"/>
    </source>
</evidence>
<dbReference type="InterPro" id="IPR009057">
    <property type="entry name" value="Homeodomain-like_sf"/>
</dbReference>
<dbReference type="PROSITE" id="PS51071">
    <property type="entry name" value="HTH_RPIR"/>
    <property type="match status" value="1"/>
</dbReference>
<dbReference type="AlphaFoldDB" id="A0A0P9NTY6"/>
<evidence type="ECO:0000256" key="3">
    <source>
        <dbReference type="ARBA" id="ARBA00023125"/>
    </source>
</evidence>
<evidence type="ECO:0000256" key="5">
    <source>
        <dbReference type="ARBA" id="ARBA00055264"/>
    </source>
</evidence>
<dbReference type="NCBIfam" id="NF008451">
    <property type="entry name" value="PRK11302.1"/>
    <property type="match status" value="1"/>
</dbReference>
<dbReference type="GO" id="GO:0003677">
    <property type="term" value="F:DNA binding"/>
    <property type="evidence" value="ECO:0007669"/>
    <property type="project" value="UniProtKB-KW"/>
</dbReference>
<keyword evidence="2" id="KW-0805">Transcription regulation</keyword>
<dbReference type="Pfam" id="PF01380">
    <property type="entry name" value="SIS"/>
    <property type="match status" value="1"/>
</dbReference>
<dbReference type="EMBL" id="LJPT01000110">
    <property type="protein sequence ID" value="KPW47570.1"/>
    <property type="molecule type" value="Genomic_DNA"/>
</dbReference>
<keyword evidence="4" id="KW-0804">Transcription</keyword>
<feature type="domain" description="SIS" evidence="8">
    <location>
        <begin position="135"/>
        <end position="274"/>
    </location>
</feature>
<feature type="domain" description="HTH rpiR-type" evidence="7">
    <location>
        <begin position="15"/>
        <end position="91"/>
    </location>
</feature>
<name>A0A0P9NTY6_9PSED</name>
<dbReference type="Gene3D" id="3.40.50.10490">
    <property type="entry name" value="Glucose-6-phosphate isomerase like protein, domain 1"/>
    <property type="match status" value="1"/>
</dbReference>
<protein>
    <recommendedName>
        <fullName evidence="6">HTH-type transcriptional regulator HexR</fullName>
    </recommendedName>
</protein>
<dbReference type="Pfam" id="PF01418">
    <property type="entry name" value="HTH_6"/>
    <property type="match status" value="1"/>
</dbReference>
<organism evidence="9 10">
    <name type="scientific">Pseudomonas syringae pv. antirrhini</name>
    <dbReference type="NCBI Taxonomy" id="251702"/>
    <lineage>
        <taxon>Bacteria</taxon>
        <taxon>Pseudomonadati</taxon>
        <taxon>Pseudomonadota</taxon>
        <taxon>Gammaproteobacteria</taxon>
        <taxon>Pseudomonadales</taxon>
        <taxon>Pseudomonadaceae</taxon>
        <taxon>Pseudomonas</taxon>
    </lineage>
</organism>
<keyword evidence="3" id="KW-0238">DNA-binding</keyword>
<evidence type="ECO:0000259" key="8">
    <source>
        <dbReference type="PROSITE" id="PS51464"/>
    </source>
</evidence>
<dbReference type="PROSITE" id="PS51464">
    <property type="entry name" value="SIS"/>
    <property type="match status" value="1"/>
</dbReference>
<dbReference type="PANTHER" id="PTHR30514">
    <property type="entry name" value="GLUCOKINASE"/>
    <property type="match status" value="1"/>
</dbReference>
<dbReference type="FunFam" id="1.10.10.10:FF:000060">
    <property type="entry name" value="DNA-binding transcriptional regulator HexR"/>
    <property type="match status" value="1"/>
</dbReference>
<evidence type="ECO:0000256" key="1">
    <source>
        <dbReference type="ARBA" id="ARBA00022491"/>
    </source>
</evidence>
<keyword evidence="1" id="KW-0678">Repressor</keyword>
<dbReference type="Gene3D" id="1.10.10.10">
    <property type="entry name" value="Winged helix-like DNA-binding domain superfamily/Winged helix DNA-binding domain"/>
    <property type="match status" value="1"/>
</dbReference>
<dbReference type="SUPFAM" id="SSF53697">
    <property type="entry name" value="SIS domain"/>
    <property type="match status" value="1"/>
</dbReference>
<dbReference type="PANTHER" id="PTHR30514:SF1">
    <property type="entry name" value="HTH-TYPE TRANSCRIPTIONAL REGULATOR HEXR-RELATED"/>
    <property type="match status" value="1"/>
</dbReference>
<evidence type="ECO:0000256" key="2">
    <source>
        <dbReference type="ARBA" id="ARBA00023015"/>
    </source>
</evidence>
<accession>A0A0P9NTY6</accession>
<dbReference type="PATRIC" id="fig|251702.3.peg.1957"/>
<dbReference type="GO" id="GO:1901135">
    <property type="term" value="P:carbohydrate derivative metabolic process"/>
    <property type="evidence" value="ECO:0007669"/>
    <property type="project" value="InterPro"/>
</dbReference>
<comment type="caution">
    <text evidence="9">The sequence shown here is derived from an EMBL/GenBank/DDBJ whole genome shotgun (WGS) entry which is preliminary data.</text>
</comment>
<dbReference type="FunFam" id="3.40.50.10490:FF:000009">
    <property type="entry name" value="DNA-binding transcriptional regulator HexR"/>
    <property type="match status" value="1"/>
</dbReference>
<dbReference type="InterPro" id="IPR047640">
    <property type="entry name" value="RpiR-like"/>
</dbReference>
<dbReference type="InterPro" id="IPR001347">
    <property type="entry name" value="SIS_dom"/>
</dbReference>
<dbReference type="CDD" id="cd05013">
    <property type="entry name" value="SIS_RpiR"/>
    <property type="match status" value="1"/>
</dbReference>
<dbReference type="InterPro" id="IPR000281">
    <property type="entry name" value="HTH_RpiR"/>
</dbReference>
<gene>
    <name evidence="9" type="ORF">ALO88_04834</name>
</gene>
<reference evidence="9 10" key="1">
    <citation type="submission" date="2015-09" db="EMBL/GenBank/DDBJ databases">
        <title>Genome announcement of multiple Pseudomonas syringae strains.</title>
        <authorList>
            <person name="Thakur S."/>
            <person name="Wang P.W."/>
            <person name="Gong Y."/>
            <person name="Weir B.S."/>
            <person name="Guttman D.S."/>
        </authorList>
    </citation>
    <scope>NUCLEOTIDE SEQUENCE [LARGE SCALE GENOMIC DNA]</scope>
    <source>
        <strain evidence="9 10">ICMP4303</strain>
    </source>
</reference>
<evidence type="ECO:0000256" key="6">
    <source>
        <dbReference type="ARBA" id="ARBA00074023"/>
    </source>
</evidence>
<evidence type="ECO:0000313" key="10">
    <source>
        <dbReference type="Proteomes" id="UP000050425"/>
    </source>
</evidence>
<dbReference type="GO" id="GO:0097367">
    <property type="term" value="F:carbohydrate derivative binding"/>
    <property type="evidence" value="ECO:0007669"/>
    <property type="project" value="InterPro"/>
</dbReference>
<dbReference type="InterPro" id="IPR035472">
    <property type="entry name" value="RpiR-like_SIS"/>
</dbReference>
<evidence type="ECO:0000259" key="7">
    <source>
        <dbReference type="PROSITE" id="PS51071"/>
    </source>
</evidence>
<dbReference type="SUPFAM" id="SSF46689">
    <property type="entry name" value="Homeodomain-like"/>
    <property type="match status" value="1"/>
</dbReference>
<dbReference type="GO" id="GO:0003700">
    <property type="term" value="F:DNA-binding transcription factor activity"/>
    <property type="evidence" value="ECO:0007669"/>
    <property type="project" value="InterPro"/>
</dbReference>
<dbReference type="InterPro" id="IPR036388">
    <property type="entry name" value="WH-like_DNA-bd_sf"/>
</dbReference>